<organism evidence="2 3">
    <name type="scientific">Phytophthora ramorum</name>
    <name type="common">Sudden oak death agent</name>
    <dbReference type="NCBI Taxonomy" id="164328"/>
    <lineage>
        <taxon>Eukaryota</taxon>
        <taxon>Sar</taxon>
        <taxon>Stramenopiles</taxon>
        <taxon>Oomycota</taxon>
        <taxon>Peronosporomycetes</taxon>
        <taxon>Peronosporales</taxon>
        <taxon>Peronosporaceae</taxon>
        <taxon>Phytophthora</taxon>
    </lineage>
</organism>
<dbReference type="Proteomes" id="UP000005238">
    <property type="component" value="Unassembled WGS sequence"/>
</dbReference>
<evidence type="ECO:0000313" key="3">
    <source>
        <dbReference type="Proteomes" id="UP000005238"/>
    </source>
</evidence>
<reference evidence="3" key="1">
    <citation type="journal article" date="2006" name="Science">
        <title>Phytophthora genome sequences uncover evolutionary origins and mechanisms of pathogenesis.</title>
        <authorList>
            <person name="Tyler B.M."/>
            <person name="Tripathy S."/>
            <person name="Zhang X."/>
            <person name="Dehal P."/>
            <person name="Jiang R.H."/>
            <person name="Aerts A."/>
            <person name="Arredondo F.D."/>
            <person name="Baxter L."/>
            <person name="Bensasson D."/>
            <person name="Beynon J.L."/>
            <person name="Chapman J."/>
            <person name="Damasceno C.M."/>
            <person name="Dorrance A.E."/>
            <person name="Dou D."/>
            <person name="Dickerman A.W."/>
            <person name="Dubchak I.L."/>
            <person name="Garbelotto M."/>
            <person name="Gijzen M."/>
            <person name="Gordon S.G."/>
            <person name="Govers F."/>
            <person name="Grunwald N.J."/>
            <person name="Huang W."/>
            <person name="Ivors K.L."/>
            <person name="Jones R.W."/>
            <person name="Kamoun S."/>
            <person name="Krampis K."/>
            <person name="Lamour K.H."/>
            <person name="Lee M.K."/>
            <person name="McDonald W.H."/>
            <person name="Medina M."/>
            <person name="Meijer H.J."/>
            <person name="Nordberg E.K."/>
            <person name="Maclean D.J."/>
            <person name="Ospina-Giraldo M.D."/>
            <person name="Morris P.F."/>
            <person name="Phuntumart V."/>
            <person name="Putnam N.H."/>
            <person name="Rash S."/>
            <person name="Rose J.K."/>
            <person name="Sakihama Y."/>
            <person name="Salamov A.A."/>
            <person name="Savidor A."/>
            <person name="Scheuring C.F."/>
            <person name="Smith B.M."/>
            <person name="Sobral B.W."/>
            <person name="Terry A."/>
            <person name="Torto-Alalibo T.A."/>
            <person name="Win J."/>
            <person name="Xu Z."/>
            <person name="Zhang H."/>
            <person name="Grigoriev I.V."/>
            <person name="Rokhsar D.S."/>
            <person name="Boore J.L."/>
        </authorList>
    </citation>
    <scope>NUCLEOTIDE SEQUENCE [LARGE SCALE GENOMIC DNA]</scope>
    <source>
        <strain evidence="3">Pr102</strain>
    </source>
</reference>
<dbReference type="VEuPathDB" id="FungiDB:KRP23_257"/>
<accession>H3GN24</accession>
<evidence type="ECO:0000313" key="2">
    <source>
        <dbReference type="EnsemblProtists" id="Phyra77970"/>
    </source>
</evidence>
<dbReference type="EMBL" id="DS566025">
    <property type="status" value="NOT_ANNOTATED_CDS"/>
    <property type="molecule type" value="Genomic_DNA"/>
</dbReference>
<proteinExistence type="predicted"/>
<dbReference type="AlphaFoldDB" id="H3GN24"/>
<keyword evidence="3" id="KW-1185">Reference proteome</keyword>
<feature type="region of interest" description="Disordered" evidence="1">
    <location>
        <begin position="218"/>
        <end position="260"/>
    </location>
</feature>
<feature type="region of interest" description="Disordered" evidence="1">
    <location>
        <begin position="157"/>
        <end position="188"/>
    </location>
</feature>
<dbReference type="eggNOG" id="ENOG502SMF6">
    <property type="taxonomic scope" value="Eukaryota"/>
</dbReference>
<dbReference type="OMA" id="MWAGELE"/>
<dbReference type="HOGENOM" id="CLU_473710_0_0_1"/>
<feature type="region of interest" description="Disordered" evidence="1">
    <location>
        <begin position="521"/>
        <end position="565"/>
    </location>
</feature>
<reference evidence="2" key="2">
    <citation type="submission" date="2015-06" db="UniProtKB">
        <authorList>
            <consortium name="EnsemblProtists"/>
        </authorList>
    </citation>
    <scope>IDENTIFICATION</scope>
    <source>
        <strain evidence="2">Pr102</strain>
    </source>
</reference>
<protein>
    <submittedName>
        <fullName evidence="2">Uncharacterized protein</fullName>
    </submittedName>
</protein>
<evidence type="ECO:0000256" key="1">
    <source>
        <dbReference type="SAM" id="MobiDB-lite"/>
    </source>
</evidence>
<name>H3GN24_PHYRM</name>
<dbReference type="EnsemblProtists" id="Phyra77970">
    <property type="protein sequence ID" value="Phyra77970"/>
    <property type="gene ID" value="Phyra77970"/>
</dbReference>
<sequence>MWAGELEHGAPGRLLRRPVFALVDNQTLYGQVVASEDQHVVLRHHGGRTRIAATLVEELAPVIVFLLFTTPLLRRINTPDRIAEAHATILDRLLGTRDVTATRQVRQLLDGIAPVATHRTESSGWIPVWATTYIAASGIVLGDYYWDGPSVTNVPGEPRLPVSAAAADDGAPEPVISNAGDTSDGRSPAIASRLIEPTAASSNREPVPHARFVDFMDSLENPHTGQPPNPTEIEHGELLLDAPGPPVSGKRTRGGDEPSDSIDAMRVMAALADHPDLLQIYARQFQSRGSARQRPRYSGVSDLIPAVDSSAPERHHSFRPSVRQQEVHDLICADDHRGKPPAVFVEYSRSSRSTKFIPHPAILSRLFDFSFGVCGLSVLHFRRFDLSAQLDYAGSTQLSARNFSVKVELPTVPAEASYADLTSALGILGVYCDEFLDSRTRRLVSAAKAFAEELGDFEPWSLVEVQTLAFWFSNVFSAYRLACEHDIDQQTTTRATIRERLTLHDAELSGLLFKMSCNRAQGRPTALPRSEAHRREPATGQPTARPGRVPSKAQTRRPVPTEVGLAAPRQGGKQLCLRFISAQGCPSQSPDRCSLPFLGHFIPTTQLDPIVKAHVNEKLGGLRSDLLHL</sequence>
<dbReference type="VEuPathDB" id="FungiDB:KRP22_6319"/>
<dbReference type="InParanoid" id="H3GN24"/>